<dbReference type="KEGG" id="jde:Jden_1158"/>
<reference evidence="6 7" key="1">
    <citation type="journal article" date="2009" name="Stand. Genomic Sci.">
        <title>Complete genome sequence of Jonesia denitrificans type strain (Prevot 55134).</title>
        <authorList>
            <person name="Pukall R."/>
            <person name="Gehrich-Schroter G."/>
            <person name="Lapidus A."/>
            <person name="Nolan M."/>
            <person name="Glavina Del Rio T."/>
            <person name="Lucas S."/>
            <person name="Chen F."/>
            <person name="Tice H."/>
            <person name="Pitluck S."/>
            <person name="Cheng J.F."/>
            <person name="Copeland A."/>
            <person name="Saunders E."/>
            <person name="Brettin T."/>
            <person name="Detter J.C."/>
            <person name="Bruce D."/>
            <person name="Goodwin L."/>
            <person name="Pati A."/>
            <person name="Ivanova N."/>
            <person name="Mavromatis K."/>
            <person name="Ovchinnikova G."/>
            <person name="Chen A."/>
            <person name="Palaniappan K."/>
            <person name="Land M."/>
            <person name="Hauser L."/>
            <person name="Chang Y.J."/>
            <person name="Jeffries C.D."/>
            <person name="Chain P."/>
            <person name="Goker M."/>
            <person name="Bristow J."/>
            <person name="Eisen J.A."/>
            <person name="Markowitz V."/>
            <person name="Hugenholtz P."/>
            <person name="Kyrpides N.C."/>
            <person name="Klenk H.P."/>
            <person name="Han C."/>
        </authorList>
    </citation>
    <scope>NUCLEOTIDE SEQUENCE [LARGE SCALE GENOMIC DNA]</scope>
    <source>
        <strain evidence="7">ATCC 14870 / DSM 20603 / BCRC 15368 / CIP 55.134 / JCM 11481 / NBRC 15587 / NCTC 10816 / Prevot 55134</strain>
    </source>
</reference>
<dbReference type="PANTHER" id="PTHR43553">
    <property type="entry name" value="HEAVY METAL TRANSPORTER"/>
    <property type="match status" value="1"/>
</dbReference>
<gene>
    <name evidence="6" type="ordered locus">Jden_1158</name>
</gene>
<dbReference type="InterPro" id="IPR003593">
    <property type="entry name" value="AAA+_ATPase"/>
</dbReference>
<dbReference type="InterPro" id="IPR003439">
    <property type="entry name" value="ABC_transporter-like_ATP-bd"/>
</dbReference>
<name>C7R3V7_JONDD</name>
<keyword evidence="4" id="KW-0067">ATP-binding</keyword>
<dbReference type="HOGENOM" id="CLU_000604_1_22_11"/>
<dbReference type="AlphaFoldDB" id="C7R3V7"/>
<evidence type="ECO:0000256" key="2">
    <source>
        <dbReference type="ARBA" id="ARBA00022448"/>
    </source>
</evidence>
<dbReference type="InterPro" id="IPR050095">
    <property type="entry name" value="ECF_ABC_transporter_ATP-bd"/>
</dbReference>
<evidence type="ECO:0000256" key="4">
    <source>
        <dbReference type="ARBA" id="ARBA00022840"/>
    </source>
</evidence>
<feature type="domain" description="ABC transporter" evidence="5">
    <location>
        <begin position="4"/>
        <end position="236"/>
    </location>
</feature>
<proteinExistence type="inferred from homology"/>
<dbReference type="OrthoDB" id="9806471at2"/>
<dbReference type="Proteomes" id="UP000000628">
    <property type="component" value="Chromosome"/>
</dbReference>
<dbReference type="GO" id="GO:0005524">
    <property type="term" value="F:ATP binding"/>
    <property type="evidence" value="ECO:0007669"/>
    <property type="project" value="UniProtKB-KW"/>
</dbReference>
<keyword evidence="3" id="KW-0547">Nucleotide-binding</keyword>
<evidence type="ECO:0000259" key="5">
    <source>
        <dbReference type="PROSITE" id="PS50893"/>
    </source>
</evidence>
<dbReference type="CDD" id="cd03225">
    <property type="entry name" value="ABC_cobalt_CbiO_domain1"/>
    <property type="match status" value="1"/>
</dbReference>
<dbReference type="STRING" id="471856.Jden_1158"/>
<dbReference type="RefSeq" id="WP_015771442.1">
    <property type="nucleotide sequence ID" value="NC_013174.1"/>
</dbReference>
<dbReference type="GO" id="GO:0042626">
    <property type="term" value="F:ATPase-coupled transmembrane transporter activity"/>
    <property type="evidence" value="ECO:0007669"/>
    <property type="project" value="TreeGrafter"/>
</dbReference>
<sequence>MATISFTDVSVEAQGRTLLAPTTLSITEQRVAVVGANGSGKSTFLRLVNGLVGPTYGAVTVDGDDTIDHASKVRAQVAFTFPDPHTQILAPTVGEDLELSLRIARRRKRHDDVSSQVPAHAQTLLDQWGLGLSPHQAVASLSSGQAQLVALMSVLATGPRVVVCDEPTTRLDARWRRRVIDLLATVDQQVIFATHDLDHARSTDRVIVIDHGHVIADGSPDEALAAYDLVLSQPWPDQ</sequence>
<dbReference type="PROSITE" id="PS50893">
    <property type="entry name" value="ABC_TRANSPORTER_2"/>
    <property type="match status" value="1"/>
</dbReference>
<evidence type="ECO:0000256" key="3">
    <source>
        <dbReference type="ARBA" id="ARBA00022741"/>
    </source>
</evidence>
<protein>
    <submittedName>
        <fullName evidence="6">ABC transporter related</fullName>
    </submittedName>
</protein>
<organism evidence="6 7">
    <name type="scientific">Jonesia denitrificans (strain ATCC 14870 / DSM 20603 / BCRC 15368 / CIP 55.134 / JCM 11481 / NBRC 15587 / NCTC 10816 / Prevot 55134)</name>
    <name type="common">Listeria denitrificans</name>
    <dbReference type="NCBI Taxonomy" id="471856"/>
    <lineage>
        <taxon>Bacteria</taxon>
        <taxon>Bacillati</taxon>
        <taxon>Actinomycetota</taxon>
        <taxon>Actinomycetes</taxon>
        <taxon>Micrococcales</taxon>
        <taxon>Jonesiaceae</taxon>
        <taxon>Jonesia</taxon>
    </lineage>
</organism>
<dbReference type="Gene3D" id="3.40.50.300">
    <property type="entry name" value="P-loop containing nucleotide triphosphate hydrolases"/>
    <property type="match status" value="1"/>
</dbReference>
<keyword evidence="2" id="KW-0813">Transport</keyword>
<evidence type="ECO:0000313" key="7">
    <source>
        <dbReference type="Proteomes" id="UP000000628"/>
    </source>
</evidence>
<evidence type="ECO:0000256" key="1">
    <source>
        <dbReference type="ARBA" id="ARBA00005417"/>
    </source>
</evidence>
<accession>C7R3V7</accession>
<dbReference type="SMART" id="SM00382">
    <property type="entry name" value="AAA"/>
    <property type="match status" value="1"/>
</dbReference>
<dbReference type="InterPro" id="IPR027417">
    <property type="entry name" value="P-loop_NTPase"/>
</dbReference>
<dbReference type="InterPro" id="IPR015856">
    <property type="entry name" value="ABC_transpr_CbiO/EcfA_su"/>
</dbReference>
<dbReference type="eggNOG" id="COG1122">
    <property type="taxonomic scope" value="Bacteria"/>
</dbReference>
<dbReference type="GO" id="GO:0016887">
    <property type="term" value="F:ATP hydrolysis activity"/>
    <property type="evidence" value="ECO:0007669"/>
    <property type="project" value="InterPro"/>
</dbReference>
<dbReference type="GO" id="GO:0043190">
    <property type="term" value="C:ATP-binding cassette (ABC) transporter complex"/>
    <property type="evidence" value="ECO:0007669"/>
    <property type="project" value="TreeGrafter"/>
</dbReference>
<dbReference type="PANTHER" id="PTHR43553:SF24">
    <property type="entry name" value="ENERGY-COUPLING FACTOR TRANSPORTER ATP-BINDING PROTEIN ECFA1"/>
    <property type="match status" value="1"/>
</dbReference>
<dbReference type="EMBL" id="CP001706">
    <property type="protein sequence ID" value="ACV08814.1"/>
    <property type="molecule type" value="Genomic_DNA"/>
</dbReference>
<comment type="similarity">
    <text evidence="1">Belongs to the ABC transporter superfamily.</text>
</comment>
<evidence type="ECO:0000313" key="6">
    <source>
        <dbReference type="EMBL" id="ACV08814.1"/>
    </source>
</evidence>
<dbReference type="SUPFAM" id="SSF52540">
    <property type="entry name" value="P-loop containing nucleoside triphosphate hydrolases"/>
    <property type="match status" value="1"/>
</dbReference>
<keyword evidence="7" id="KW-1185">Reference proteome</keyword>
<dbReference type="Pfam" id="PF00005">
    <property type="entry name" value="ABC_tran"/>
    <property type="match status" value="1"/>
</dbReference>